<dbReference type="EMBL" id="CH479180">
    <property type="protein sequence ID" value="EDW28659.1"/>
    <property type="molecule type" value="Genomic_DNA"/>
</dbReference>
<dbReference type="HOGENOM" id="CLU_146933_0_0_1"/>
<organism evidence="3">
    <name type="scientific">Drosophila persimilis</name>
    <name type="common">Fruit fly</name>
    <dbReference type="NCBI Taxonomy" id="7234"/>
    <lineage>
        <taxon>Eukaryota</taxon>
        <taxon>Metazoa</taxon>
        <taxon>Ecdysozoa</taxon>
        <taxon>Arthropoda</taxon>
        <taxon>Hexapoda</taxon>
        <taxon>Insecta</taxon>
        <taxon>Pterygota</taxon>
        <taxon>Neoptera</taxon>
        <taxon>Endopterygota</taxon>
        <taxon>Diptera</taxon>
        <taxon>Brachycera</taxon>
        <taxon>Muscomorpha</taxon>
        <taxon>Ephydroidea</taxon>
        <taxon>Drosophilidae</taxon>
        <taxon>Drosophila</taxon>
        <taxon>Sophophora</taxon>
    </lineage>
</organism>
<dbReference type="AlphaFoldDB" id="B4G8H9"/>
<dbReference type="STRING" id="7234.B4G8H9"/>
<evidence type="ECO:0000256" key="1">
    <source>
        <dbReference type="SAM" id="MobiDB-lite"/>
    </source>
</evidence>
<proteinExistence type="predicted"/>
<evidence type="ECO:0000313" key="3">
    <source>
        <dbReference type="Proteomes" id="UP000008744"/>
    </source>
</evidence>
<evidence type="ECO:0000313" key="2">
    <source>
        <dbReference type="EMBL" id="EDW28659.1"/>
    </source>
</evidence>
<accession>B4G8H9</accession>
<feature type="region of interest" description="Disordered" evidence="1">
    <location>
        <begin position="1"/>
        <end position="25"/>
    </location>
</feature>
<keyword evidence="3" id="KW-1185">Reference proteome</keyword>
<reference evidence="2 3" key="1">
    <citation type="journal article" date="2007" name="Nature">
        <title>Evolution of genes and genomes on the Drosophila phylogeny.</title>
        <authorList>
            <consortium name="Drosophila 12 Genomes Consortium"/>
            <person name="Clark A.G."/>
            <person name="Eisen M.B."/>
            <person name="Smith D.R."/>
            <person name="Bergman C.M."/>
            <person name="Oliver B."/>
            <person name="Markow T.A."/>
            <person name="Kaufman T.C."/>
            <person name="Kellis M."/>
            <person name="Gelbart W."/>
            <person name="Iyer V.N."/>
            <person name="Pollard D.A."/>
            <person name="Sackton T.B."/>
            <person name="Larracuente A.M."/>
            <person name="Singh N.D."/>
            <person name="Abad J.P."/>
            <person name="Abt D.N."/>
            <person name="Adryan B."/>
            <person name="Aguade M."/>
            <person name="Akashi H."/>
            <person name="Anderson W.W."/>
            <person name="Aquadro C.F."/>
            <person name="Ardell D.H."/>
            <person name="Arguello R."/>
            <person name="Artieri C.G."/>
            <person name="Barbash D.A."/>
            <person name="Barker D."/>
            <person name="Barsanti P."/>
            <person name="Batterham P."/>
            <person name="Batzoglou S."/>
            <person name="Begun D."/>
            <person name="Bhutkar A."/>
            <person name="Blanco E."/>
            <person name="Bosak S.A."/>
            <person name="Bradley R.K."/>
            <person name="Brand A.D."/>
            <person name="Brent M.R."/>
            <person name="Brooks A.N."/>
            <person name="Brown R.H."/>
            <person name="Butlin R.K."/>
            <person name="Caggese C."/>
            <person name="Calvi B.R."/>
            <person name="Bernardo de Carvalho A."/>
            <person name="Caspi A."/>
            <person name="Castrezana S."/>
            <person name="Celniker S.E."/>
            <person name="Chang J.L."/>
            <person name="Chapple C."/>
            <person name="Chatterji S."/>
            <person name="Chinwalla A."/>
            <person name="Civetta A."/>
            <person name="Clifton S.W."/>
            <person name="Comeron J.M."/>
            <person name="Costello J.C."/>
            <person name="Coyne J.A."/>
            <person name="Daub J."/>
            <person name="David R.G."/>
            <person name="Delcher A.L."/>
            <person name="Delehaunty K."/>
            <person name="Do C.B."/>
            <person name="Ebling H."/>
            <person name="Edwards K."/>
            <person name="Eickbush T."/>
            <person name="Evans J.D."/>
            <person name="Filipski A."/>
            <person name="Findeiss S."/>
            <person name="Freyhult E."/>
            <person name="Fulton L."/>
            <person name="Fulton R."/>
            <person name="Garcia A.C."/>
            <person name="Gardiner A."/>
            <person name="Garfield D.A."/>
            <person name="Garvin B.E."/>
            <person name="Gibson G."/>
            <person name="Gilbert D."/>
            <person name="Gnerre S."/>
            <person name="Godfrey J."/>
            <person name="Good R."/>
            <person name="Gotea V."/>
            <person name="Gravely B."/>
            <person name="Greenberg A.J."/>
            <person name="Griffiths-Jones S."/>
            <person name="Gross S."/>
            <person name="Guigo R."/>
            <person name="Gustafson E.A."/>
            <person name="Haerty W."/>
            <person name="Hahn M.W."/>
            <person name="Halligan D.L."/>
            <person name="Halpern A.L."/>
            <person name="Halter G.M."/>
            <person name="Han M.V."/>
            <person name="Heger A."/>
            <person name="Hillier L."/>
            <person name="Hinrichs A.S."/>
            <person name="Holmes I."/>
            <person name="Hoskins R.A."/>
            <person name="Hubisz M.J."/>
            <person name="Hultmark D."/>
            <person name="Huntley M.A."/>
            <person name="Jaffe D.B."/>
            <person name="Jagadeeshan S."/>
            <person name="Jeck W.R."/>
            <person name="Johnson J."/>
            <person name="Jones C.D."/>
            <person name="Jordan W.C."/>
            <person name="Karpen G.H."/>
            <person name="Kataoka E."/>
            <person name="Keightley P.D."/>
            <person name="Kheradpour P."/>
            <person name="Kirkness E.F."/>
            <person name="Koerich L.B."/>
            <person name="Kristiansen K."/>
            <person name="Kudrna D."/>
            <person name="Kulathinal R.J."/>
            <person name="Kumar S."/>
            <person name="Kwok R."/>
            <person name="Lander E."/>
            <person name="Langley C.H."/>
            <person name="Lapoint R."/>
            <person name="Lazzaro B.P."/>
            <person name="Lee S.J."/>
            <person name="Levesque L."/>
            <person name="Li R."/>
            <person name="Lin C.F."/>
            <person name="Lin M.F."/>
            <person name="Lindblad-Toh K."/>
            <person name="Llopart A."/>
            <person name="Long M."/>
            <person name="Low L."/>
            <person name="Lozovsky E."/>
            <person name="Lu J."/>
            <person name="Luo M."/>
            <person name="Machado C.A."/>
            <person name="Makalowski W."/>
            <person name="Marzo M."/>
            <person name="Matsuda M."/>
            <person name="Matzkin L."/>
            <person name="McAllister B."/>
            <person name="McBride C.S."/>
            <person name="McKernan B."/>
            <person name="McKernan K."/>
            <person name="Mendez-Lago M."/>
            <person name="Minx P."/>
            <person name="Mollenhauer M.U."/>
            <person name="Montooth K."/>
            <person name="Mount S.M."/>
            <person name="Mu X."/>
            <person name="Myers E."/>
            <person name="Negre B."/>
            <person name="Newfeld S."/>
            <person name="Nielsen R."/>
            <person name="Noor M.A."/>
            <person name="O'Grady P."/>
            <person name="Pachter L."/>
            <person name="Papaceit M."/>
            <person name="Parisi M.J."/>
            <person name="Parisi M."/>
            <person name="Parts L."/>
            <person name="Pedersen J.S."/>
            <person name="Pesole G."/>
            <person name="Phillippy A.M."/>
            <person name="Ponting C.P."/>
            <person name="Pop M."/>
            <person name="Porcelli D."/>
            <person name="Powell J.R."/>
            <person name="Prohaska S."/>
            <person name="Pruitt K."/>
            <person name="Puig M."/>
            <person name="Quesneville H."/>
            <person name="Ram K.R."/>
            <person name="Rand D."/>
            <person name="Rasmussen M.D."/>
            <person name="Reed L.K."/>
            <person name="Reenan R."/>
            <person name="Reily A."/>
            <person name="Remington K.A."/>
            <person name="Rieger T.T."/>
            <person name="Ritchie M.G."/>
            <person name="Robin C."/>
            <person name="Rogers Y.H."/>
            <person name="Rohde C."/>
            <person name="Rozas J."/>
            <person name="Rubenfield M.J."/>
            <person name="Ruiz A."/>
            <person name="Russo S."/>
            <person name="Salzberg S.L."/>
            <person name="Sanchez-Gracia A."/>
            <person name="Saranga D.J."/>
            <person name="Sato H."/>
            <person name="Schaeffer S.W."/>
            <person name="Schatz M.C."/>
            <person name="Schlenke T."/>
            <person name="Schwartz R."/>
            <person name="Segarra C."/>
            <person name="Singh R.S."/>
            <person name="Sirot L."/>
            <person name="Sirota M."/>
            <person name="Sisneros N.B."/>
            <person name="Smith C.D."/>
            <person name="Smith T.F."/>
            <person name="Spieth J."/>
            <person name="Stage D.E."/>
            <person name="Stark A."/>
            <person name="Stephan W."/>
            <person name="Strausberg R.L."/>
            <person name="Strempel S."/>
            <person name="Sturgill D."/>
            <person name="Sutton G."/>
            <person name="Sutton G.G."/>
            <person name="Tao W."/>
            <person name="Teichmann S."/>
            <person name="Tobari Y.N."/>
            <person name="Tomimura Y."/>
            <person name="Tsolas J.M."/>
            <person name="Valente V.L."/>
            <person name="Venter E."/>
            <person name="Venter J.C."/>
            <person name="Vicario S."/>
            <person name="Vieira F.G."/>
            <person name="Vilella A.J."/>
            <person name="Villasante A."/>
            <person name="Walenz B."/>
            <person name="Wang J."/>
            <person name="Wasserman M."/>
            <person name="Watts T."/>
            <person name="Wilson D."/>
            <person name="Wilson R.K."/>
            <person name="Wing R.A."/>
            <person name="Wolfner M.F."/>
            <person name="Wong A."/>
            <person name="Wong G.K."/>
            <person name="Wu C.I."/>
            <person name="Wu G."/>
            <person name="Yamamoto D."/>
            <person name="Yang H.P."/>
            <person name="Yang S.P."/>
            <person name="Yorke J.A."/>
            <person name="Yoshida K."/>
            <person name="Zdobnov E."/>
            <person name="Zhang P."/>
            <person name="Zhang Y."/>
            <person name="Zimin A.V."/>
            <person name="Baldwin J."/>
            <person name="Abdouelleil A."/>
            <person name="Abdulkadir J."/>
            <person name="Abebe A."/>
            <person name="Abera B."/>
            <person name="Abreu J."/>
            <person name="Acer S.C."/>
            <person name="Aftuck L."/>
            <person name="Alexander A."/>
            <person name="An P."/>
            <person name="Anderson E."/>
            <person name="Anderson S."/>
            <person name="Arachi H."/>
            <person name="Azer M."/>
            <person name="Bachantsang P."/>
            <person name="Barry A."/>
            <person name="Bayul T."/>
            <person name="Berlin A."/>
            <person name="Bessette D."/>
            <person name="Bloom T."/>
            <person name="Blye J."/>
            <person name="Boguslavskiy L."/>
            <person name="Bonnet C."/>
            <person name="Boukhgalter B."/>
            <person name="Bourzgui I."/>
            <person name="Brown A."/>
            <person name="Cahill P."/>
            <person name="Channer S."/>
            <person name="Cheshatsang Y."/>
            <person name="Chuda L."/>
            <person name="Citroen M."/>
            <person name="Collymore A."/>
            <person name="Cooke P."/>
            <person name="Costello M."/>
            <person name="D'Aco K."/>
            <person name="Daza R."/>
            <person name="De Haan G."/>
            <person name="DeGray S."/>
            <person name="DeMaso C."/>
            <person name="Dhargay N."/>
            <person name="Dooley K."/>
            <person name="Dooley E."/>
            <person name="Doricent M."/>
            <person name="Dorje P."/>
            <person name="Dorjee K."/>
            <person name="Dupes A."/>
            <person name="Elong R."/>
            <person name="Falk J."/>
            <person name="Farina A."/>
            <person name="Faro S."/>
            <person name="Ferguson D."/>
            <person name="Fisher S."/>
            <person name="Foley C.D."/>
            <person name="Franke A."/>
            <person name="Friedrich D."/>
            <person name="Gadbois L."/>
            <person name="Gearin G."/>
            <person name="Gearin C.R."/>
            <person name="Giannoukos G."/>
            <person name="Goode T."/>
            <person name="Graham J."/>
            <person name="Grandbois E."/>
            <person name="Grewal S."/>
            <person name="Gyaltsen K."/>
            <person name="Hafez N."/>
            <person name="Hagos B."/>
            <person name="Hall J."/>
            <person name="Henson C."/>
            <person name="Hollinger A."/>
            <person name="Honan T."/>
            <person name="Huard M.D."/>
            <person name="Hughes L."/>
            <person name="Hurhula B."/>
            <person name="Husby M.E."/>
            <person name="Kamat A."/>
            <person name="Kanga B."/>
            <person name="Kashin S."/>
            <person name="Khazanovich D."/>
            <person name="Kisner P."/>
            <person name="Lance K."/>
            <person name="Lara M."/>
            <person name="Lee W."/>
            <person name="Lennon N."/>
            <person name="Letendre F."/>
            <person name="LeVine R."/>
            <person name="Lipovsky A."/>
            <person name="Liu X."/>
            <person name="Liu J."/>
            <person name="Liu S."/>
            <person name="Lokyitsang T."/>
            <person name="Lokyitsang Y."/>
            <person name="Lubonja R."/>
            <person name="Lui A."/>
            <person name="MacDonald P."/>
            <person name="Magnisalis V."/>
            <person name="Maru K."/>
            <person name="Matthews C."/>
            <person name="McCusker W."/>
            <person name="McDonough S."/>
            <person name="Mehta T."/>
            <person name="Meldrim J."/>
            <person name="Meneus L."/>
            <person name="Mihai O."/>
            <person name="Mihalev A."/>
            <person name="Mihova T."/>
            <person name="Mittelman R."/>
            <person name="Mlenga V."/>
            <person name="Montmayeur A."/>
            <person name="Mulrain L."/>
            <person name="Navidi A."/>
            <person name="Naylor J."/>
            <person name="Negash T."/>
            <person name="Nguyen T."/>
            <person name="Nguyen N."/>
            <person name="Nicol R."/>
            <person name="Norbu C."/>
            <person name="Norbu N."/>
            <person name="Novod N."/>
            <person name="O'Neill B."/>
            <person name="Osman S."/>
            <person name="Markiewicz E."/>
            <person name="Oyono O.L."/>
            <person name="Patti C."/>
            <person name="Phunkhang P."/>
            <person name="Pierre F."/>
            <person name="Priest M."/>
            <person name="Raghuraman S."/>
            <person name="Rege F."/>
            <person name="Reyes R."/>
            <person name="Rise C."/>
            <person name="Rogov P."/>
            <person name="Ross K."/>
            <person name="Ryan E."/>
            <person name="Settipalli S."/>
            <person name="Shea T."/>
            <person name="Sherpa N."/>
            <person name="Shi L."/>
            <person name="Shih D."/>
            <person name="Sparrow T."/>
            <person name="Spaulding J."/>
            <person name="Stalker J."/>
            <person name="Stange-Thomann N."/>
            <person name="Stavropoulos S."/>
            <person name="Stone C."/>
            <person name="Strader C."/>
            <person name="Tesfaye S."/>
            <person name="Thomson T."/>
            <person name="Thoulutsang Y."/>
            <person name="Thoulutsang D."/>
            <person name="Topham K."/>
            <person name="Topping I."/>
            <person name="Tsamla T."/>
            <person name="Vassiliev H."/>
            <person name="Vo A."/>
            <person name="Wangchuk T."/>
            <person name="Wangdi T."/>
            <person name="Weiand M."/>
            <person name="Wilkinson J."/>
            <person name="Wilson A."/>
            <person name="Yadav S."/>
            <person name="Young G."/>
            <person name="Yu Q."/>
            <person name="Zembek L."/>
            <person name="Zhong D."/>
            <person name="Zimmer A."/>
            <person name="Zwirko Z."/>
            <person name="Jaffe D.B."/>
            <person name="Alvarez P."/>
            <person name="Brockman W."/>
            <person name="Butler J."/>
            <person name="Chin C."/>
            <person name="Gnerre S."/>
            <person name="Grabherr M."/>
            <person name="Kleber M."/>
            <person name="Mauceli E."/>
            <person name="MacCallum I."/>
        </authorList>
    </citation>
    <scope>NUCLEOTIDE SEQUENCE [LARGE SCALE GENOMIC DNA]</scope>
    <source>
        <strain evidence="3">MSH-3 / Tucson 14011-0111.49</strain>
    </source>
</reference>
<protein>
    <submittedName>
        <fullName evidence="2">GL19301</fullName>
    </submittedName>
</protein>
<sequence length="125" mass="13087">MGNSQNRATTGDEKSPPGGSLVRLGIAGSESSPLGLASGAMVERGRVHVFGRLMGQKRIRETFFNTKTEQGTPRASTAVGEGVSVGDRTTAAAAAAAAVEQRQLDASAEQIDFLSYLIFKGIKNF</sequence>
<name>B4G8H9_DROPE</name>
<dbReference type="Proteomes" id="UP000008744">
    <property type="component" value="Unassembled WGS sequence"/>
</dbReference>
<gene>
    <name evidence="2" type="primary">Dper\GL19301</name>
    <name evidence="2" type="ORF">Dper_GL19301</name>
</gene>
<dbReference type="OrthoDB" id="427644at2759"/>
<dbReference type="OMA" id="FPIAMHR"/>